<dbReference type="InterPro" id="IPR046739">
    <property type="entry name" value="DUF6789"/>
</dbReference>
<evidence type="ECO:0000256" key="1">
    <source>
        <dbReference type="SAM" id="MobiDB-lite"/>
    </source>
</evidence>
<dbReference type="RefSeq" id="WP_336350149.1">
    <property type="nucleotide sequence ID" value="NZ_JAZAQL010000002.1"/>
</dbReference>
<feature type="transmembrane region" description="Helical" evidence="2">
    <location>
        <begin position="114"/>
        <end position="132"/>
    </location>
</feature>
<evidence type="ECO:0000313" key="3">
    <source>
        <dbReference type="EMBL" id="MFC6953184.1"/>
    </source>
</evidence>
<protein>
    <submittedName>
        <fullName evidence="3">DUF6789 family protein</fullName>
    </submittedName>
</protein>
<feature type="region of interest" description="Disordered" evidence="1">
    <location>
        <begin position="1"/>
        <end position="20"/>
    </location>
</feature>
<feature type="transmembrane region" description="Helical" evidence="2">
    <location>
        <begin position="37"/>
        <end position="58"/>
    </location>
</feature>
<dbReference type="AlphaFoldDB" id="A0ABD5VIB3"/>
<dbReference type="Proteomes" id="UP001596395">
    <property type="component" value="Unassembled WGS sequence"/>
</dbReference>
<feature type="transmembrane region" description="Helical" evidence="2">
    <location>
        <begin position="138"/>
        <end position="158"/>
    </location>
</feature>
<feature type="transmembrane region" description="Helical" evidence="2">
    <location>
        <begin position="78"/>
        <end position="102"/>
    </location>
</feature>
<comment type="caution">
    <text evidence="3">The sequence shown here is derived from an EMBL/GenBank/DDBJ whole genome shotgun (WGS) entry which is preliminary data.</text>
</comment>
<feature type="compositionally biased region" description="Basic and acidic residues" evidence="1">
    <location>
        <begin position="1"/>
        <end position="11"/>
    </location>
</feature>
<keyword evidence="2" id="KW-0812">Transmembrane</keyword>
<organism evidence="3 4">
    <name type="scientific">Halorubellus litoreus</name>
    <dbReference type="NCBI Taxonomy" id="755308"/>
    <lineage>
        <taxon>Archaea</taxon>
        <taxon>Methanobacteriati</taxon>
        <taxon>Methanobacteriota</taxon>
        <taxon>Stenosarchaea group</taxon>
        <taxon>Halobacteria</taxon>
        <taxon>Halobacteriales</taxon>
        <taxon>Halorubellaceae</taxon>
        <taxon>Halorubellus</taxon>
    </lineage>
</organism>
<sequence>MASDNATHEEPAIEDGAAEDAFSTPEANELERAAGGIAGGIVGTMLMTGVLFIVNATLTPGIDVFGTLAELAGVGDAPAVGLALFFGAGMFAWPLLFVTLGAYLPGATRPQQGIVFAAVLWTGFITAFYTRYAGFDLLVFVVFSIVTHLAYGWVLGFVSARLTGQYEAPELAV</sequence>
<accession>A0ABD5VIB3</accession>
<dbReference type="Pfam" id="PF20587">
    <property type="entry name" value="DUF6789"/>
    <property type="match status" value="1"/>
</dbReference>
<evidence type="ECO:0000256" key="2">
    <source>
        <dbReference type="SAM" id="Phobius"/>
    </source>
</evidence>
<evidence type="ECO:0000313" key="4">
    <source>
        <dbReference type="Proteomes" id="UP001596395"/>
    </source>
</evidence>
<gene>
    <name evidence="3" type="ORF">ACFQGB_09945</name>
</gene>
<keyword evidence="4" id="KW-1185">Reference proteome</keyword>
<dbReference type="EMBL" id="JBHSXN010000002">
    <property type="protein sequence ID" value="MFC6953184.1"/>
    <property type="molecule type" value="Genomic_DNA"/>
</dbReference>
<reference evidence="3 4" key="1">
    <citation type="journal article" date="2019" name="Int. J. Syst. Evol. Microbiol.">
        <title>The Global Catalogue of Microorganisms (GCM) 10K type strain sequencing project: providing services to taxonomists for standard genome sequencing and annotation.</title>
        <authorList>
            <consortium name="The Broad Institute Genomics Platform"/>
            <consortium name="The Broad Institute Genome Sequencing Center for Infectious Disease"/>
            <person name="Wu L."/>
            <person name="Ma J."/>
        </authorList>
    </citation>
    <scope>NUCLEOTIDE SEQUENCE [LARGE SCALE GENOMIC DNA]</scope>
    <source>
        <strain evidence="3 4">GX26</strain>
    </source>
</reference>
<name>A0ABD5VIB3_9EURY</name>
<keyword evidence="2" id="KW-0472">Membrane</keyword>
<keyword evidence="2" id="KW-1133">Transmembrane helix</keyword>
<proteinExistence type="predicted"/>